<accession>A0A4R0RZA0</accession>
<feature type="region of interest" description="Disordered" evidence="1">
    <location>
        <begin position="196"/>
        <end position="243"/>
    </location>
</feature>
<feature type="domain" description="Phosphatidate phosphatase APP1 catalytic" evidence="2">
    <location>
        <begin position="405"/>
        <end position="556"/>
    </location>
</feature>
<dbReference type="GO" id="GO:0008195">
    <property type="term" value="F:phosphatidate phosphatase activity"/>
    <property type="evidence" value="ECO:0007669"/>
    <property type="project" value="InterPro"/>
</dbReference>
<gene>
    <name evidence="3" type="ORF">EIP91_003122</name>
</gene>
<evidence type="ECO:0000259" key="2">
    <source>
        <dbReference type="Pfam" id="PF09949"/>
    </source>
</evidence>
<name>A0A4R0RZA0_9APHY</name>
<evidence type="ECO:0000256" key="1">
    <source>
        <dbReference type="SAM" id="MobiDB-lite"/>
    </source>
</evidence>
<dbReference type="GO" id="GO:0030479">
    <property type="term" value="C:actin cortical patch"/>
    <property type="evidence" value="ECO:0007669"/>
    <property type="project" value="TreeGrafter"/>
</dbReference>
<comment type="caution">
    <text evidence="3">The sequence shown here is derived from an EMBL/GenBank/DDBJ whole genome shotgun (WGS) entry which is preliminary data.</text>
</comment>
<dbReference type="EMBL" id="RWJN01000002">
    <property type="protein sequence ID" value="TCD71779.1"/>
    <property type="molecule type" value="Genomic_DNA"/>
</dbReference>
<dbReference type="PANTHER" id="PTHR28208">
    <property type="entry name" value="PHOSPHATIDATE PHOSPHATASE APP1"/>
    <property type="match status" value="1"/>
</dbReference>
<dbReference type="InterPro" id="IPR019236">
    <property type="entry name" value="APP1_cat"/>
</dbReference>
<sequence length="834" mass="89978">MPEEMSWRSLASAAGRSIKGYVAQRDPRKVVVVATEQAPQNGSLTTTTYLKQSWGQWAGQKIRDIRQPNDEALANTVEKLSLFPGWAARRYRKPSQQDVENEEFNIEVFVSGFASKFSGPGFGTRGGKAFLRIAKTYAALPKLVNGLAVASEPNSDVDDRLTQTADELIATKHHLPPRPDEMTEDAEIKALEEKLQQLEDESESEPAESSGASASSESSHHSSGDSSQTHSAQSDSPPSVSGTNLLQKWHANLEQRLYPFWATALSNRTLRIAIYSSDPSLYDSVTSPPLHAPNDDEHALHRRPIATKEVTTNPDGSFQARFVLDWETICQHPGALHIAFGDSGLEHELFVSTQLMPAPSRPSTPTSAGSGGPGAGSSQYFTRPPRIPRPTVTATLSVPLTHTTVRVISDIDDTVKLSGVVQGARTAFRNVFVKDLGESIIPGMADWYLAMWRRGVRFHYVSNGPFELLPIVNEFIQLSRLPPGSVKLKSYAGRSLFNGILAAPAERKRAGIIDVLDSFPDSRFILVGDSGEQDMELYAQMARERPTQIIAIFIRDANNVDIVPPLDDPTGEQVLRCSADEVPIIGGSGSGRSPLSVIIPSKPGSAAPTPSSSPRLADANFMTPRPKQSSRSISELNTPKAGTGTGGTVTPRSMRKPMRSKSEQIPDAATVVRTNGSSDSSPGSSASTAVSRRSSPSPPKLLPPRLNLSQDSRLSASSSSTLADSPISEEPGMIFTPTPSRPVPVPIPSPARPSSYFTRTPSRSSTISSMMGVGGGLPAMSEAEKKQFDLQTRVYRARVEAPKHVPLRVFRSPEECVEAAEALDRLHLGAGSSS</sequence>
<evidence type="ECO:0000313" key="4">
    <source>
        <dbReference type="Proteomes" id="UP000292702"/>
    </source>
</evidence>
<feature type="region of interest" description="Disordered" evidence="1">
    <location>
        <begin position="356"/>
        <end position="386"/>
    </location>
</feature>
<dbReference type="AlphaFoldDB" id="A0A4R0RZA0"/>
<dbReference type="PANTHER" id="PTHR28208:SF3">
    <property type="entry name" value="PHOSPHATIDATE PHOSPHATASE APP1"/>
    <property type="match status" value="1"/>
</dbReference>
<feature type="compositionally biased region" description="Low complexity" evidence="1">
    <location>
        <begin position="677"/>
        <end position="695"/>
    </location>
</feature>
<feature type="region of interest" description="Disordered" evidence="1">
    <location>
        <begin position="585"/>
        <end position="763"/>
    </location>
</feature>
<protein>
    <recommendedName>
        <fullName evidence="2">Phosphatidate phosphatase APP1 catalytic domain-containing protein</fullName>
    </recommendedName>
</protein>
<organism evidence="3 4">
    <name type="scientific">Steccherinum ochraceum</name>
    <dbReference type="NCBI Taxonomy" id="92696"/>
    <lineage>
        <taxon>Eukaryota</taxon>
        <taxon>Fungi</taxon>
        <taxon>Dikarya</taxon>
        <taxon>Basidiomycota</taxon>
        <taxon>Agaricomycotina</taxon>
        <taxon>Agaricomycetes</taxon>
        <taxon>Polyporales</taxon>
        <taxon>Steccherinaceae</taxon>
        <taxon>Steccherinum</taxon>
    </lineage>
</organism>
<feature type="compositionally biased region" description="Low complexity" evidence="1">
    <location>
        <begin position="752"/>
        <end position="763"/>
    </location>
</feature>
<feature type="compositionally biased region" description="Low complexity" evidence="1">
    <location>
        <begin position="207"/>
        <end position="217"/>
    </location>
</feature>
<dbReference type="Pfam" id="PF09949">
    <property type="entry name" value="APP1_cat"/>
    <property type="match status" value="1"/>
</dbReference>
<feature type="compositionally biased region" description="Polar residues" evidence="1">
    <location>
        <begin position="626"/>
        <end position="637"/>
    </location>
</feature>
<dbReference type="Proteomes" id="UP000292702">
    <property type="component" value="Unassembled WGS sequence"/>
</dbReference>
<dbReference type="InterPro" id="IPR052935">
    <property type="entry name" value="Mg2+_PAP"/>
</dbReference>
<feature type="compositionally biased region" description="Low complexity" evidence="1">
    <location>
        <begin position="224"/>
        <end position="234"/>
    </location>
</feature>
<keyword evidence="4" id="KW-1185">Reference proteome</keyword>
<reference evidence="3 4" key="1">
    <citation type="submission" date="2018-11" db="EMBL/GenBank/DDBJ databases">
        <title>Genome assembly of Steccherinum ochraceum LE-BIN_3174, the white-rot fungus of the Steccherinaceae family (The Residual Polyporoid clade, Polyporales, Basidiomycota).</title>
        <authorList>
            <person name="Fedorova T.V."/>
            <person name="Glazunova O.A."/>
            <person name="Landesman E.O."/>
            <person name="Moiseenko K.V."/>
            <person name="Psurtseva N.V."/>
            <person name="Savinova O.S."/>
            <person name="Shakhova N.V."/>
            <person name="Tyazhelova T.V."/>
            <person name="Vasina D.V."/>
        </authorList>
    </citation>
    <scope>NUCLEOTIDE SEQUENCE [LARGE SCALE GENOMIC DNA]</scope>
    <source>
        <strain evidence="3 4">LE-BIN_3174</strain>
    </source>
</reference>
<feature type="compositionally biased region" description="Pro residues" evidence="1">
    <location>
        <begin position="739"/>
        <end position="751"/>
    </location>
</feature>
<evidence type="ECO:0000313" key="3">
    <source>
        <dbReference type="EMBL" id="TCD71779.1"/>
    </source>
</evidence>
<feature type="compositionally biased region" description="Low complexity" evidence="1">
    <location>
        <begin position="591"/>
        <end position="614"/>
    </location>
</feature>
<dbReference type="STRING" id="92696.A0A4R0RZA0"/>
<dbReference type="OrthoDB" id="2117591at2759"/>
<feature type="compositionally biased region" description="Low complexity" evidence="1">
    <location>
        <begin position="376"/>
        <end position="386"/>
    </location>
</feature>
<feature type="compositionally biased region" description="Low complexity" evidence="1">
    <location>
        <begin position="703"/>
        <end position="728"/>
    </location>
</feature>
<proteinExistence type="predicted"/>
<feature type="compositionally biased region" description="Low complexity" evidence="1">
    <location>
        <begin position="357"/>
        <end position="368"/>
    </location>
</feature>